<accession>A0ABY5I638</accession>
<reference evidence="1" key="1">
    <citation type="submission" date="2022-07" db="EMBL/GenBank/DDBJ databases">
        <title>Faecal culturing of patients with breast cancer.</title>
        <authorList>
            <person name="Teng N.M.Y."/>
            <person name="Kiu R."/>
            <person name="Evans R."/>
            <person name="Baker D.J."/>
            <person name="Zenner C."/>
            <person name="Robinson S.D."/>
            <person name="Hall L.J."/>
        </authorList>
    </citation>
    <scope>NUCLEOTIDE SEQUENCE</scope>
    <source>
        <strain evidence="1">LH1062</strain>
    </source>
</reference>
<gene>
    <name evidence="1" type="ORF">NMU03_00815</name>
</gene>
<keyword evidence="2" id="KW-1185">Reference proteome</keyword>
<evidence type="ECO:0000313" key="1">
    <source>
        <dbReference type="EMBL" id="UTY39407.1"/>
    </source>
</evidence>
<dbReference type="EMBL" id="CP101620">
    <property type="protein sequence ID" value="UTY39407.1"/>
    <property type="molecule type" value="Genomic_DNA"/>
</dbReference>
<dbReference type="RefSeq" id="WP_290140482.1">
    <property type="nucleotide sequence ID" value="NZ_CP101620.1"/>
</dbReference>
<sequence>MLSDLVQYFTQTDDDYDFDAMEDNDLTCFLRFIYDFTVDDEIKNQIEVAVHNGPEGFVDIYEYGFHEDNYLNDMHLGDALDMSYDNVLVTMLLSCVMHTMHFDVKCEDFDFAIALDDGSHIDVEHYRIDNYKPYNSNRKIDKYLNDFIIDCLKDFEDPNHSGYIDGYDAETERVNVSYVRLKNKSYARKLRKAYAKNLRVRLMFNELKYYMVNGEFVFAENYNIEAVAYNGFFDMDTVYDGMKALIEIFGIKDTNQESLSFKRALANMNDYLYYSREDDYNSYLFSKILECHAAPGGEVIL</sequence>
<protein>
    <submittedName>
        <fullName evidence="1">Uncharacterized protein</fullName>
    </submittedName>
</protein>
<proteinExistence type="predicted"/>
<name>A0ABY5I638_9FIRM</name>
<organism evidence="1 2">
    <name type="scientific">Allocoprobacillus halotolerans</name>
    <dbReference type="NCBI Taxonomy" id="2944914"/>
    <lineage>
        <taxon>Bacteria</taxon>
        <taxon>Bacillati</taxon>
        <taxon>Bacillota</taxon>
        <taxon>Erysipelotrichia</taxon>
        <taxon>Erysipelotrichales</taxon>
        <taxon>Erysipelotrichaceae</taxon>
        <taxon>Allocoprobacillus</taxon>
    </lineage>
</organism>
<dbReference type="Proteomes" id="UP001060112">
    <property type="component" value="Chromosome"/>
</dbReference>
<evidence type="ECO:0000313" key="2">
    <source>
        <dbReference type="Proteomes" id="UP001060112"/>
    </source>
</evidence>